<dbReference type="RefSeq" id="WP_207926271.1">
    <property type="nucleotide sequence ID" value="NZ_SLWS01000006.1"/>
</dbReference>
<feature type="region of interest" description="Disordered" evidence="1">
    <location>
        <begin position="1"/>
        <end position="36"/>
    </location>
</feature>
<dbReference type="Proteomes" id="UP000295680">
    <property type="component" value="Unassembled WGS sequence"/>
</dbReference>
<feature type="compositionally biased region" description="Low complexity" evidence="1">
    <location>
        <begin position="15"/>
        <end position="25"/>
    </location>
</feature>
<protein>
    <submittedName>
        <fullName evidence="2">Uncharacterized protein</fullName>
    </submittedName>
</protein>
<keyword evidence="3" id="KW-1185">Reference proteome</keyword>
<sequence length="107" mass="11494">MTEGLTTTEREADKQAAAARAAGPAEPDPWAGRHPSIAHFQPLFDYDNLPAELQAVSGPCGALAEHMLSVLPDGIELTVGLRKLLEAKDAFVRHTVLTGRAEARHDQ</sequence>
<dbReference type="EMBL" id="SLWS01000006">
    <property type="protein sequence ID" value="TCO57141.1"/>
    <property type="molecule type" value="Genomic_DNA"/>
</dbReference>
<evidence type="ECO:0000256" key="1">
    <source>
        <dbReference type="SAM" id="MobiDB-lite"/>
    </source>
</evidence>
<reference evidence="2 3" key="1">
    <citation type="submission" date="2019-03" db="EMBL/GenBank/DDBJ databases">
        <title>Genomic Encyclopedia of Type Strains, Phase IV (KMG-IV): sequencing the most valuable type-strain genomes for metagenomic binning, comparative biology and taxonomic classification.</title>
        <authorList>
            <person name="Goeker M."/>
        </authorList>
    </citation>
    <scope>NUCLEOTIDE SEQUENCE [LARGE SCALE GENOMIC DNA]</scope>
    <source>
        <strain evidence="2 3">DSM 45934</strain>
    </source>
</reference>
<evidence type="ECO:0000313" key="3">
    <source>
        <dbReference type="Proteomes" id="UP000295680"/>
    </source>
</evidence>
<organism evidence="2 3">
    <name type="scientific">Actinocrispum wychmicini</name>
    <dbReference type="NCBI Taxonomy" id="1213861"/>
    <lineage>
        <taxon>Bacteria</taxon>
        <taxon>Bacillati</taxon>
        <taxon>Actinomycetota</taxon>
        <taxon>Actinomycetes</taxon>
        <taxon>Pseudonocardiales</taxon>
        <taxon>Pseudonocardiaceae</taxon>
        <taxon>Actinocrispum</taxon>
    </lineage>
</organism>
<name>A0A4R2JC75_9PSEU</name>
<comment type="caution">
    <text evidence="2">The sequence shown here is derived from an EMBL/GenBank/DDBJ whole genome shotgun (WGS) entry which is preliminary data.</text>
</comment>
<evidence type="ECO:0000313" key="2">
    <source>
        <dbReference type="EMBL" id="TCO57141.1"/>
    </source>
</evidence>
<accession>A0A4R2JC75</accession>
<proteinExistence type="predicted"/>
<gene>
    <name evidence="2" type="ORF">EV192_106618</name>
</gene>
<dbReference type="AlphaFoldDB" id="A0A4R2JC75"/>